<dbReference type="EMBL" id="BGZK01000137">
    <property type="protein sequence ID" value="GBP22162.1"/>
    <property type="molecule type" value="Genomic_DNA"/>
</dbReference>
<proteinExistence type="predicted"/>
<name>A0A4C1U709_EUMVA</name>
<sequence>MTPEHFAAYILDPKYKGEGLSEEEDTMGMEFIDAIKPLAMKDVLTYRAMTFPFKDFMFKYDLLKKTHAIVWWKSLGSKGKLSQELLGWLSHVTNELMNLWD</sequence>
<dbReference type="AlphaFoldDB" id="A0A4C1U709"/>
<evidence type="ECO:0000313" key="2">
    <source>
        <dbReference type="Proteomes" id="UP000299102"/>
    </source>
</evidence>
<accession>A0A4C1U709</accession>
<comment type="caution">
    <text evidence="1">The sequence shown here is derived from an EMBL/GenBank/DDBJ whole genome shotgun (WGS) entry which is preliminary data.</text>
</comment>
<reference evidence="1 2" key="1">
    <citation type="journal article" date="2019" name="Commun. Biol.">
        <title>The bagworm genome reveals a unique fibroin gene that provides high tensile strength.</title>
        <authorList>
            <person name="Kono N."/>
            <person name="Nakamura H."/>
            <person name="Ohtoshi R."/>
            <person name="Tomita M."/>
            <person name="Numata K."/>
            <person name="Arakawa K."/>
        </authorList>
    </citation>
    <scope>NUCLEOTIDE SEQUENCE [LARGE SCALE GENOMIC DNA]</scope>
</reference>
<keyword evidence="2" id="KW-1185">Reference proteome</keyword>
<dbReference type="STRING" id="151549.A0A4C1U709"/>
<evidence type="ECO:0000313" key="1">
    <source>
        <dbReference type="EMBL" id="GBP22162.1"/>
    </source>
</evidence>
<dbReference type="OrthoDB" id="4951847at2759"/>
<protein>
    <submittedName>
        <fullName evidence="1">Uncharacterized protein</fullName>
    </submittedName>
</protein>
<dbReference type="Proteomes" id="UP000299102">
    <property type="component" value="Unassembled WGS sequence"/>
</dbReference>
<gene>
    <name evidence="1" type="ORF">EVAR_10672_1</name>
</gene>
<organism evidence="1 2">
    <name type="scientific">Eumeta variegata</name>
    <name type="common">Bagworm moth</name>
    <name type="synonym">Eumeta japonica</name>
    <dbReference type="NCBI Taxonomy" id="151549"/>
    <lineage>
        <taxon>Eukaryota</taxon>
        <taxon>Metazoa</taxon>
        <taxon>Ecdysozoa</taxon>
        <taxon>Arthropoda</taxon>
        <taxon>Hexapoda</taxon>
        <taxon>Insecta</taxon>
        <taxon>Pterygota</taxon>
        <taxon>Neoptera</taxon>
        <taxon>Endopterygota</taxon>
        <taxon>Lepidoptera</taxon>
        <taxon>Glossata</taxon>
        <taxon>Ditrysia</taxon>
        <taxon>Tineoidea</taxon>
        <taxon>Psychidae</taxon>
        <taxon>Oiketicinae</taxon>
        <taxon>Eumeta</taxon>
    </lineage>
</organism>